<keyword evidence="6" id="KW-0297">G-protein coupled receptor</keyword>
<feature type="transmembrane region" description="Helical" evidence="7">
    <location>
        <begin position="234"/>
        <end position="258"/>
    </location>
</feature>
<keyword evidence="6" id="KW-0675">Receptor</keyword>
<sequence length="509" mass="57675">MNISGLLPDYKSARFEDDVNLTTFLPLTYNDLTSFDTMNSTISEHDYNLTHIKTCEPLNSTPLVITAGLMSCGIIVGNVLVIYAIIGGYSRTFRPMFWFITHLCITDLSLGLMLLWNYCLAAIFEISNSLTSLSILNGVWVTSACSSVLGIFLLAFDRYMQVVHRRMHNLYFNQCNVGLAIFFALLIPMLMFNVAPIVFNWSCKERCNCREGEYIECLPISSCSQIIPPFTKSYILVVVLYLSFILPLPVIIYCLIFIKARKSTQAIRQKMRHRDRRLIRTLIVIMVVFIVTLSPSGIVMIVDYFSSTYSSKLTDYAIFTFLLGTCNSLANPILYIWRIPAIKRSLQQKLCCRSRRSTRTDSRTSRTAKKSAENLHSDPACLDTVDLNSALNHKKKNTFNFCTERFPSNISEASHNSTPLSKRSATKIAMRQLKLPTGKKSRNHAKTNSDLLRTKSLLPLTNNNVTEEPSCSSNLFIKKETEALCEDNRNNCSIILHSRHSVDDDLSDV</sequence>
<evidence type="ECO:0000256" key="6">
    <source>
        <dbReference type="RuleBase" id="RU000688"/>
    </source>
</evidence>
<feature type="transmembrane region" description="Helical" evidence="7">
    <location>
        <begin position="97"/>
        <end position="123"/>
    </location>
</feature>
<organism evidence="9 10">
    <name type="scientific">Clavelina lepadiformis</name>
    <name type="common">Light-bulb sea squirt</name>
    <name type="synonym">Ascidia lepadiformis</name>
    <dbReference type="NCBI Taxonomy" id="159417"/>
    <lineage>
        <taxon>Eukaryota</taxon>
        <taxon>Metazoa</taxon>
        <taxon>Chordata</taxon>
        <taxon>Tunicata</taxon>
        <taxon>Ascidiacea</taxon>
        <taxon>Aplousobranchia</taxon>
        <taxon>Clavelinidae</taxon>
        <taxon>Clavelina</taxon>
    </lineage>
</organism>
<keyword evidence="10" id="KW-1185">Reference proteome</keyword>
<evidence type="ECO:0000259" key="8">
    <source>
        <dbReference type="PROSITE" id="PS50262"/>
    </source>
</evidence>
<keyword evidence="6" id="KW-0807">Transducer</keyword>
<comment type="subcellular location">
    <subcellularLocation>
        <location evidence="1">Cell membrane</location>
        <topology evidence="1">Multi-pass membrane protein</topology>
    </subcellularLocation>
</comment>
<dbReference type="Proteomes" id="UP001642483">
    <property type="component" value="Unassembled WGS sequence"/>
</dbReference>
<evidence type="ECO:0000256" key="3">
    <source>
        <dbReference type="ARBA" id="ARBA00022692"/>
    </source>
</evidence>
<evidence type="ECO:0000256" key="5">
    <source>
        <dbReference type="ARBA" id="ARBA00023136"/>
    </source>
</evidence>
<keyword evidence="3 6" id="KW-0812">Transmembrane</keyword>
<dbReference type="PROSITE" id="PS00237">
    <property type="entry name" value="G_PROTEIN_RECEP_F1_1"/>
    <property type="match status" value="1"/>
</dbReference>
<evidence type="ECO:0000256" key="2">
    <source>
        <dbReference type="ARBA" id="ARBA00022475"/>
    </source>
</evidence>
<dbReference type="CDD" id="cd00637">
    <property type="entry name" value="7tm_classA_rhodopsin-like"/>
    <property type="match status" value="1"/>
</dbReference>
<dbReference type="PRINTS" id="PR00237">
    <property type="entry name" value="GPCRRHODOPSN"/>
</dbReference>
<dbReference type="EMBL" id="CAWYQH010000101">
    <property type="protein sequence ID" value="CAK8685717.1"/>
    <property type="molecule type" value="Genomic_DNA"/>
</dbReference>
<comment type="caution">
    <text evidence="9">The sequence shown here is derived from an EMBL/GenBank/DDBJ whole genome shotgun (WGS) entry which is preliminary data.</text>
</comment>
<evidence type="ECO:0000256" key="7">
    <source>
        <dbReference type="SAM" id="Phobius"/>
    </source>
</evidence>
<protein>
    <recommendedName>
        <fullName evidence="8">G-protein coupled receptors family 1 profile domain-containing protein</fullName>
    </recommendedName>
</protein>
<accession>A0ABP0G1K0</accession>
<evidence type="ECO:0000313" key="9">
    <source>
        <dbReference type="EMBL" id="CAK8685717.1"/>
    </source>
</evidence>
<dbReference type="PANTHER" id="PTHR22750">
    <property type="entry name" value="G-PROTEIN COUPLED RECEPTOR"/>
    <property type="match status" value="1"/>
</dbReference>
<feature type="transmembrane region" description="Helical" evidence="7">
    <location>
        <begin position="177"/>
        <end position="199"/>
    </location>
</feature>
<evidence type="ECO:0000256" key="1">
    <source>
        <dbReference type="ARBA" id="ARBA00004651"/>
    </source>
</evidence>
<gene>
    <name evidence="9" type="ORF">CVLEPA_LOCUS16824</name>
</gene>
<keyword evidence="2" id="KW-1003">Cell membrane</keyword>
<feature type="transmembrane region" description="Helical" evidence="7">
    <location>
        <begin position="63"/>
        <end position="85"/>
    </location>
</feature>
<feature type="transmembrane region" description="Helical" evidence="7">
    <location>
        <begin position="316"/>
        <end position="337"/>
    </location>
</feature>
<keyword evidence="4 7" id="KW-1133">Transmembrane helix</keyword>
<dbReference type="InterPro" id="IPR000276">
    <property type="entry name" value="GPCR_Rhodpsn"/>
</dbReference>
<proteinExistence type="inferred from homology"/>
<dbReference type="SUPFAM" id="SSF81321">
    <property type="entry name" value="Family A G protein-coupled receptor-like"/>
    <property type="match status" value="1"/>
</dbReference>
<dbReference type="PROSITE" id="PS50262">
    <property type="entry name" value="G_PROTEIN_RECEP_F1_2"/>
    <property type="match status" value="1"/>
</dbReference>
<feature type="transmembrane region" description="Helical" evidence="7">
    <location>
        <begin position="278"/>
        <end position="304"/>
    </location>
</feature>
<feature type="transmembrane region" description="Helical" evidence="7">
    <location>
        <begin position="135"/>
        <end position="156"/>
    </location>
</feature>
<keyword evidence="5 7" id="KW-0472">Membrane</keyword>
<comment type="similarity">
    <text evidence="6">Belongs to the G-protein coupled receptor 1 family.</text>
</comment>
<feature type="domain" description="G-protein coupled receptors family 1 profile" evidence="8">
    <location>
        <begin position="77"/>
        <end position="335"/>
    </location>
</feature>
<dbReference type="InterPro" id="IPR017452">
    <property type="entry name" value="GPCR_Rhodpsn_7TM"/>
</dbReference>
<evidence type="ECO:0000256" key="4">
    <source>
        <dbReference type="ARBA" id="ARBA00022989"/>
    </source>
</evidence>
<name>A0ABP0G1K0_CLALP</name>
<dbReference type="Gene3D" id="1.20.1070.10">
    <property type="entry name" value="Rhodopsin 7-helix transmembrane proteins"/>
    <property type="match status" value="1"/>
</dbReference>
<dbReference type="Pfam" id="PF00001">
    <property type="entry name" value="7tm_1"/>
    <property type="match status" value="1"/>
</dbReference>
<evidence type="ECO:0000313" key="10">
    <source>
        <dbReference type="Proteomes" id="UP001642483"/>
    </source>
</evidence>
<reference evidence="9 10" key="1">
    <citation type="submission" date="2024-02" db="EMBL/GenBank/DDBJ databases">
        <authorList>
            <person name="Daric V."/>
            <person name="Darras S."/>
        </authorList>
    </citation>
    <scope>NUCLEOTIDE SEQUENCE [LARGE SCALE GENOMIC DNA]</scope>
</reference>